<evidence type="ECO:0000313" key="2">
    <source>
        <dbReference type="EMBL" id="THU05214.1"/>
    </source>
</evidence>
<evidence type="ECO:0000256" key="1">
    <source>
        <dbReference type="SAM" id="MobiDB-lite"/>
    </source>
</evidence>
<keyword evidence="3" id="KW-1185">Reference proteome</keyword>
<proteinExistence type="predicted"/>
<organism evidence="2 3">
    <name type="scientific">Lampropedia puyangensis</name>
    <dbReference type="NCBI Taxonomy" id="1330072"/>
    <lineage>
        <taxon>Bacteria</taxon>
        <taxon>Pseudomonadati</taxon>
        <taxon>Pseudomonadota</taxon>
        <taxon>Betaproteobacteria</taxon>
        <taxon>Burkholderiales</taxon>
        <taxon>Comamonadaceae</taxon>
        <taxon>Lampropedia</taxon>
    </lineage>
</organism>
<dbReference type="OrthoDB" id="7019622at2"/>
<dbReference type="AlphaFoldDB" id="A0A4S8FF12"/>
<feature type="region of interest" description="Disordered" evidence="1">
    <location>
        <begin position="130"/>
        <end position="149"/>
    </location>
</feature>
<evidence type="ECO:0000313" key="3">
    <source>
        <dbReference type="Proteomes" id="UP000308917"/>
    </source>
</evidence>
<comment type="caution">
    <text evidence="2">The sequence shown here is derived from an EMBL/GenBank/DDBJ whole genome shotgun (WGS) entry which is preliminary data.</text>
</comment>
<reference evidence="2 3" key="1">
    <citation type="journal article" date="2015" name="Antonie Van Leeuwenhoek">
        <title>Lampropedia puyangensis sp. nov., isolated from symptomatic bark of Populus ? euramericana canker and emended description of Lampropedia hyalina (Ehrenberg 1832) Lee et al. 2004.</title>
        <authorList>
            <person name="Li Y."/>
            <person name="Wang T."/>
            <person name="Piao C.G."/>
            <person name="Wang L.F."/>
            <person name="Tian G.Z."/>
            <person name="Zhu T.H."/>
            <person name="Guo M.W."/>
        </authorList>
    </citation>
    <scope>NUCLEOTIDE SEQUENCE [LARGE SCALE GENOMIC DNA]</scope>
    <source>
        <strain evidence="2 3">2-bin</strain>
    </source>
</reference>
<dbReference type="RefSeq" id="WP_136571925.1">
    <property type="nucleotide sequence ID" value="NZ_STFG01000001.1"/>
</dbReference>
<sequence>MRVLRTWLVAASIATATGWGSIGTAWAQIAPLHSGISSTNTVRVFPEKSLFGTLLVLDANTARINGQAFRMAPGMRIFNQDNLMLPSAQVAGQSLKVRYLMETSTGMLQTAWVLREAEMPPRRLFGLFGPATQDPQEVQTGPLGVGTTTNAAAPKAGTAASASTPTLGFGTIKGH</sequence>
<dbReference type="Proteomes" id="UP000308917">
    <property type="component" value="Unassembled WGS sequence"/>
</dbReference>
<protein>
    <submittedName>
        <fullName evidence="2">Uncharacterized protein</fullName>
    </submittedName>
</protein>
<accession>A0A4S8FF12</accession>
<feature type="region of interest" description="Disordered" evidence="1">
    <location>
        <begin position="155"/>
        <end position="175"/>
    </location>
</feature>
<dbReference type="EMBL" id="STFG01000001">
    <property type="protein sequence ID" value="THU05214.1"/>
    <property type="molecule type" value="Genomic_DNA"/>
</dbReference>
<gene>
    <name evidence="2" type="ORF">E9531_01265</name>
</gene>
<feature type="compositionally biased region" description="Low complexity" evidence="1">
    <location>
        <begin position="155"/>
        <end position="166"/>
    </location>
</feature>
<name>A0A4S8FF12_9BURK</name>